<feature type="binding site" evidence="9">
    <location>
        <begin position="243"/>
        <end position="244"/>
    </location>
    <ligand>
        <name>FMN</name>
        <dbReference type="ChEBI" id="CHEBI:58210"/>
    </ligand>
</feature>
<feature type="active site" description="Nucleophile" evidence="9">
    <location>
        <position position="131"/>
    </location>
</feature>
<feature type="binding site" evidence="9">
    <location>
        <position position="217"/>
    </location>
    <ligand>
        <name>FMN</name>
        <dbReference type="ChEBI" id="CHEBI:58210"/>
    </ligand>
</feature>
<dbReference type="NCBIfam" id="NF005574">
    <property type="entry name" value="PRK07259.1"/>
    <property type="match status" value="1"/>
</dbReference>
<feature type="binding site" evidence="9">
    <location>
        <begin position="265"/>
        <end position="266"/>
    </location>
    <ligand>
        <name>FMN</name>
        <dbReference type="ChEBI" id="CHEBI:58210"/>
    </ligand>
</feature>
<dbReference type="GO" id="GO:0044205">
    <property type="term" value="P:'de novo' UMP biosynthetic process"/>
    <property type="evidence" value="ECO:0007669"/>
    <property type="project" value="UniProtKB-UniRule"/>
</dbReference>
<evidence type="ECO:0000259" key="10">
    <source>
        <dbReference type="Pfam" id="PF01180"/>
    </source>
</evidence>
<evidence type="ECO:0000256" key="5">
    <source>
        <dbReference type="ARBA" id="ARBA00022630"/>
    </source>
</evidence>
<dbReference type="InterPro" id="IPR005720">
    <property type="entry name" value="Dihydroorotate_DH_cat"/>
</dbReference>
<feature type="binding site" evidence="9">
    <location>
        <position position="191"/>
    </location>
    <ligand>
        <name>FMN</name>
        <dbReference type="ChEBI" id="CHEBI:58210"/>
    </ligand>
</feature>
<dbReference type="PROSITE" id="PS00912">
    <property type="entry name" value="DHODEHASE_2"/>
    <property type="match status" value="1"/>
</dbReference>
<keyword evidence="12" id="KW-1185">Reference proteome</keyword>
<evidence type="ECO:0000256" key="8">
    <source>
        <dbReference type="ARBA" id="ARBA00023002"/>
    </source>
</evidence>
<dbReference type="FunFam" id="3.20.20.70:FF:000027">
    <property type="entry name" value="Dihydropyrimidine dehydrogenase [NADP(+)]"/>
    <property type="match status" value="1"/>
</dbReference>
<dbReference type="NCBIfam" id="TIGR01037">
    <property type="entry name" value="pyrD_sub1_fam"/>
    <property type="match status" value="1"/>
</dbReference>
<dbReference type="PANTHER" id="PTHR48109:SF1">
    <property type="entry name" value="DIHYDROOROTATE DEHYDROGENASE (FUMARATE)"/>
    <property type="match status" value="1"/>
</dbReference>
<keyword evidence="7 9" id="KW-0665">Pyrimidine biosynthesis</keyword>
<dbReference type="InterPro" id="IPR049622">
    <property type="entry name" value="Dihydroorotate_DH_I"/>
</dbReference>
<dbReference type="GO" id="GO:0005737">
    <property type="term" value="C:cytoplasm"/>
    <property type="evidence" value="ECO:0007669"/>
    <property type="project" value="UniProtKB-SubCell"/>
</dbReference>
<gene>
    <name evidence="9" type="primary">pyrD</name>
    <name evidence="11" type="ORF">MELA_02993</name>
</gene>
<dbReference type="InterPro" id="IPR013785">
    <property type="entry name" value="Aldolase_TIM"/>
</dbReference>
<dbReference type="InterPro" id="IPR012135">
    <property type="entry name" value="Dihydroorotate_DH_1_2"/>
</dbReference>
<dbReference type="GO" id="GO:0006207">
    <property type="term" value="P:'de novo' pyrimidine nucleobase biosynthetic process"/>
    <property type="evidence" value="ECO:0007669"/>
    <property type="project" value="InterPro"/>
</dbReference>
<dbReference type="Gene3D" id="3.20.20.70">
    <property type="entry name" value="Aldolase class I"/>
    <property type="match status" value="1"/>
</dbReference>
<feature type="binding site" evidence="9">
    <location>
        <begin position="46"/>
        <end position="47"/>
    </location>
    <ligand>
        <name>FMN</name>
        <dbReference type="ChEBI" id="CHEBI:58210"/>
    </ligand>
</feature>
<dbReference type="InterPro" id="IPR001295">
    <property type="entry name" value="Dihydroorotate_DH_CS"/>
</dbReference>
<evidence type="ECO:0000256" key="1">
    <source>
        <dbReference type="ARBA" id="ARBA00004496"/>
    </source>
</evidence>
<feature type="binding site" evidence="9">
    <location>
        <position position="128"/>
    </location>
    <ligand>
        <name>substrate</name>
    </ligand>
</feature>
<proteinExistence type="inferred from homology"/>
<keyword evidence="5 9" id="KW-0285">Flavoprotein</keyword>
<reference evidence="11 12" key="1">
    <citation type="submission" date="2019-07" db="EMBL/GenBank/DDBJ databases">
        <authorList>
            <person name="Cremers G."/>
        </authorList>
    </citation>
    <scope>NUCLEOTIDE SEQUENCE [LARGE SCALE GENOMIC DNA]</scope>
</reference>
<keyword evidence="4 9" id="KW-0963">Cytoplasm</keyword>
<evidence type="ECO:0000313" key="11">
    <source>
        <dbReference type="EMBL" id="VUZ86588.1"/>
    </source>
</evidence>
<feature type="binding site" evidence="9">
    <location>
        <position position="128"/>
    </location>
    <ligand>
        <name>FMN</name>
        <dbReference type="ChEBI" id="CHEBI:58210"/>
    </ligand>
</feature>
<dbReference type="PIRSF" id="PIRSF000164">
    <property type="entry name" value="DHO_oxidase"/>
    <property type="match status" value="1"/>
</dbReference>
<dbReference type="PANTHER" id="PTHR48109">
    <property type="entry name" value="DIHYDROOROTATE DEHYDROGENASE (QUINONE), MITOCHONDRIAL-RELATED"/>
    <property type="match status" value="1"/>
</dbReference>
<evidence type="ECO:0000256" key="9">
    <source>
        <dbReference type="HAMAP-Rule" id="MF_00224"/>
    </source>
</evidence>
<dbReference type="InterPro" id="IPR050074">
    <property type="entry name" value="DHO_dehydrogenase"/>
</dbReference>
<feature type="binding site" evidence="9">
    <location>
        <begin position="192"/>
        <end position="193"/>
    </location>
    <ligand>
        <name>substrate</name>
    </ligand>
</feature>
<comment type="similarity">
    <text evidence="3 9">Belongs to the dihydroorotate dehydrogenase family. Type 1 subfamily.</text>
</comment>
<dbReference type="PROSITE" id="PS00911">
    <property type="entry name" value="DHODEHASE_1"/>
    <property type="match status" value="1"/>
</dbReference>
<dbReference type="Proteomes" id="UP000334340">
    <property type="component" value="Unassembled WGS sequence"/>
</dbReference>
<dbReference type="InterPro" id="IPR024920">
    <property type="entry name" value="Dihydroorotate_DH_1"/>
</dbReference>
<keyword evidence="6 9" id="KW-0288">FMN</keyword>
<protein>
    <recommendedName>
        <fullName evidence="9">Dihydroorotate dehydrogenase</fullName>
        <shortName evidence="9">DHOD</shortName>
        <shortName evidence="9">DHODase</shortName>
        <shortName evidence="9">DHOdehase</shortName>
        <ecNumber evidence="9">1.3.-.-</ecNumber>
    </recommendedName>
</protein>
<evidence type="ECO:0000256" key="3">
    <source>
        <dbReference type="ARBA" id="ARBA00008008"/>
    </source>
</evidence>
<feature type="domain" description="Dihydroorotate dehydrogenase catalytic" evidence="10">
    <location>
        <begin position="5"/>
        <end position="286"/>
    </location>
</feature>
<comment type="cofactor">
    <cofactor evidence="9">
        <name>FMN</name>
        <dbReference type="ChEBI" id="CHEBI:58210"/>
    </cofactor>
    <text evidence="9">Binds 1 FMN per subunit.</text>
</comment>
<comment type="subcellular location">
    <subcellularLocation>
        <location evidence="1 9">Cytoplasm</location>
    </subcellularLocation>
</comment>
<keyword evidence="8 9" id="KW-0560">Oxidoreductase</keyword>
<evidence type="ECO:0000256" key="2">
    <source>
        <dbReference type="ARBA" id="ARBA00004725"/>
    </source>
</evidence>
<evidence type="ECO:0000313" key="12">
    <source>
        <dbReference type="Proteomes" id="UP000334340"/>
    </source>
</evidence>
<name>A0A564ZPV7_9BACT</name>
<dbReference type="InterPro" id="IPR033888">
    <property type="entry name" value="DHOD_1B"/>
</dbReference>
<comment type="catalytic activity">
    <reaction evidence="9">
        <text>(S)-dihydroorotate + A = orotate + AH2</text>
        <dbReference type="Rhea" id="RHEA:18073"/>
        <dbReference type="ChEBI" id="CHEBI:13193"/>
        <dbReference type="ChEBI" id="CHEBI:17499"/>
        <dbReference type="ChEBI" id="CHEBI:30839"/>
        <dbReference type="ChEBI" id="CHEBI:30864"/>
    </reaction>
</comment>
<feature type="binding site" evidence="9">
    <location>
        <position position="100"/>
    </location>
    <ligand>
        <name>FMN</name>
        <dbReference type="ChEBI" id="CHEBI:58210"/>
    </ligand>
</feature>
<feature type="binding site" evidence="9">
    <location>
        <begin position="70"/>
        <end position="74"/>
    </location>
    <ligand>
        <name>substrate</name>
    </ligand>
</feature>
<dbReference type="EMBL" id="CABIKM010000070">
    <property type="protein sequence ID" value="VUZ86588.1"/>
    <property type="molecule type" value="Genomic_DNA"/>
</dbReference>
<accession>A0A564ZPV7</accession>
<sequence length="315" mass="33215">MKPDLRVTVAGIRMQNPVMTASGTFGYAQEFEPFLDLSRLGAIIVKTITRTPRTGNPPPRIVETPAGMLNAIGLQNVGVHAFIEDKLPYLRTLGPPIIVNIAGESIDDYVELAKRLSDHAGISGIELNISCPNVADGLIFGCNTVLANKLVACVRQATSLPLIPKLSPNVTDVVEIAQALADGGADALSLINTVIGMAIDVRSRRPKLSNVTGGLSGPAIRPVAVRMVWEVAQAVKLPLIGMGGIMTADDALEFLIAGATAVAVGTANFTSPSSAERVIDGIKAHMIDHKVGRVTDLIGSLDLTGTTREVTEWSR</sequence>
<feature type="binding site" evidence="9">
    <location>
        <position position="165"/>
    </location>
    <ligand>
        <name>FMN</name>
        <dbReference type="ChEBI" id="CHEBI:58210"/>
    </ligand>
</feature>
<evidence type="ECO:0000256" key="6">
    <source>
        <dbReference type="ARBA" id="ARBA00022643"/>
    </source>
</evidence>
<evidence type="ECO:0000256" key="4">
    <source>
        <dbReference type="ARBA" id="ARBA00022490"/>
    </source>
</evidence>
<dbReference type="EC" id="1.3.-.-" evidence="9"/>
<dbReference type="Pfam" id="PF01180">
    <property type="entry name" value="DHO_dh"/>
    <property type="match status" value="1"/>
</dbReference>
<dbReference type="HAMAP" id="MF_00224">
    <property type="entry name" value="DHO_dh_type1"/>
    <property type="match status" value="1"/>
</dbReference>
<dbReference type="UniPathway" id="UPA00070"/>
<feature type="binding site" evidence="9">
    <location>
        <position position="22"/>
    </location>
    <ligand>
        <name>FMN</name>
        <dbReference type="ChEBI" id="CHEBI:58210"/>
    </ligand>
</feature>
<dbReference type="AlphaFoldDB" id="A0A564ZPV7"/>
<dbReference type="CDD" id="cd04740">
    <property type="entry name" value="DHOD_1B_like"/>
    <property type="match status" value="1"/>
</dbReference>
<comment type="pathway">
    <text evidence="2 9">Pyrimidine metabolism; UMP biosynthesis via de novo pathway.</text>
</comment>
<organism evidence="11 12">
    <name type="scientific">Candidatus Methylomirabilis lanthanidiphila</name>
    <dbReference type="NCBI Taxonomy" id="2211376"/>
    <lineage>
        <taxon>Bacteria</taxon>
        <taxon>Candidatus Methylomirabilota</taxon>
        <taxon>Candidatus Methylomirabilia</taxon>
        <taxon>Candidatus Methylomirabilales</taxon>
        <taxon>Candidatus Methylomirabilaceae</taxon>
        <taxon>Candidatus Methylomirabilis</taxon>
    </lineage>
</organism>
<comment type="function">
    <text evidence="9">Catalyzes the conversion of dihydroorotate to orotate.</text>
</comment>
<dbReference type="SUPFAM" id="SSF51395">
    <property type="entry name" value="FMN-linked oxidoreductases"/>
    <property type="match status" value="1"/>
</dbReference>
<evidence type="ECO:0000256" key="7">
    <source>
        <dbReference type="ARBA" id="ARBA00022975"/>
    </source>
</evidence>
<feature type="binding site" evidence="9">
    <location>
        <position position="46"/>
    </location>
    <ligand>
        <name>substrate</name>
    </ligand>
</feature>
<dbReference type="GO" id="GO:0004152">
    <property type="term" value="F:dihydroorotate dehydrogenase activity"/>
    <property type="evidence" value="ECO:0007669"/>
    <property type="project" value="UniProtKB-UniRule"/>
</dbReference>